<evidence type="ECO:0000313" key="6">
    <source>
        <dbReference type="EMBL" id="CAB4269935.1"/>
    </source>
</evidence>
<dbReference type="EMBL" id="CAEKDK010000002">
    <property type="protein sequence ID" value="CAB4269935.1"/>
    <property type="molecule type" value="Genomic_DNA"/>
</dbReference>
<name>A0A6J5U493_PRUAR</name>
<dbReference type="Gene3D" id="3.70.10.10">
    <property type="match status" value="2"/>
</dbReference>
<evidence type="ECO:0000256" key="3">
    <source>
        <dbReference type="SAM" id="MobiDB-lite"/>
    </source>
</evidence>
<comment type="similarity">
    <text evidence="1">Belongs to the PCNA family.</text>
</comment>
<dbReference type="GO" id="GO:0003677">
    <property type="term" value="F:DNA binding"/>
    <property type="evidence" value="ECO:0007669"/>
    <property type="project" value="UniProtKB-KW"/>
</dbReference>
<dbReference type="PANTHER" id="PTHR11352:SF0">
    <property type="entry name" value="PROLIFERATING CELL NUCLEAR ANTIGEN"/>
    <property type="match status" value="1"/>
</dbReference>
<dbReference type="GO" id="GO:0006272">
    <property type="term" value="P:leading strand elongation"/>
    <property type="evidence" value="ECO:0007669"/>
    <property type="project" value="TreeGrafter"/>
</dbReference>
<dbReference type="InterPro" id="IPR046938">
    <property type="entry name" value="DNA_clamp_sf"/>
</dbReference>
<dbReference type="GO" id="GO:0006298">
    <property type="term" value="P:mismatch repair"/>
    <property type="evidence" value="ECO:0007669"/>
    <property type="project" value="TreeGrafter"/>
</dbReference>
<dbReference type="GO" id="GO:0043626">
    <property type="term" value="C:PCNA complex"/>
    <property type="evidence" value="ECO:0007669"/>
    <property type="project" value="TreeGrafter"/>
</dbReference>
<dbReference type="Pfam" id="PF00705">
    <property type="entry name" value="PCNA_N"/>
    <property type="match status" value="1"/>
</dbReference>
<dbReference type="InterPro" id="IPR022649">
    <property type="entry name" value="Pr_cel_nuc_antig_C"/>
</dbReference>
<evidence type="ECO:0000259" key="5">
    <source>
        <dbReference type="Pfam" id="PF02747"/>
    </source>
</evidence>
<dbReference type="Proteomes" id="UP000507222">
    <property type="component" value="Unassembled WGS sequence"/>
</dbReference>
<accession>A0A6J5U493</accession>
<evidence type="ECO:0000313" key="7">
    <source>
        <dbReference type="Proteomes" id="UP000507222"/>
    </source>
</evidence>
<evidence type="ECO:0000256" key="1">
    <source>
        <dbReference type="ARBA" id="ARBA00010462"/>
    </source>
</evidence>
<dbReference type="InterPro" id="IPR000730">
    <property type="entry name" value="Pr_cel_nuc_antig"/>
</dbReference>
<evidence type="ECO:0008006" key="8">
    <source>
        <dbReference type="Google" id="ProtNLM"/>
    </source>
</evidence>
<dbReference type="GO" id="GO:0030337">
    <property type="term" value="F:DNA polymerase processivity factor activity"/>
    <property type="evidence" value="ECO:0007669"/>
    <property type="project" value="InterPro"/>
</dbReference>
<organism evidence="6 7">
    <name type="scientific">Prunus armeniaca</name>
    <name type="common">Apricot</name>
    <name type="synonym">Armeniaca vulgaris</name>
    <dbReference type="NCBI Taxonomy" id="36596"/>
    <lineage>
        <taxon>Eukaryota</taxon>
        <taxon>Viridiplantae</taxon>
        <taxon>Streptophyta</taxon>
        <taxon>Embryophyta</taxon>
        <taxon>Tracheophyta</taxon>
        <taxon>Spermatophyta</taxon>
        <taxon>Magnoliopsida</taxon>
        <taxon>eudicotyledons</taxon>
        <taxon>Gunneridae</taxon>
        <taxon>Pentapetalae</taxon>
        <taxon>rosids</taxon>
        <taxon>fabids</taxon>
        <taxon>Rosales</taxon>
        <taxon>Rosaceae</taxon>
        <taxon>Amygdaloideae</taxon>
        <taxon>Amygdaleae</taxon>
        <taxon>Prunus</taxon>
    </lineage>
</organism>
<evidence type="ECO:0000259" key="4">
    <source>
        <dbReference type="Pfam" id="PF00705"/>
    </source>
</evidence>
<dbReference type="InterPro" id="IPR022648">
    <property type="entry name" value="Pr_cel_nuc_antig_N"/>
</dbReference>
<feature type="domain" description="Proliferating cell nuclear antigen PCNA N-terminal" evidence="4">
    <location>
        <begin position="289"/>
        <end position="362"/>
    </location>
</feature>
<dbReference type="GO" id="GO:0006275">
    <property type="term" value="P:regulation of DNA replication"/>
    <property type="evidence" value="ECO:0007669"/>
    <property type="project" value="InterPro"/>
</dbReference>
<reference evidence="6 7" key="1">
    <citation type="submission" date="2020-05" db="EMBL/GenBank/DDBJ databases">
        <authorList>
            <person name="Campoy J."/>
            <person name="Schneeberger K."/>
            <person name="Spophaly S."/>
        </authorList>
    </citation>
    <scope>NUCLEOTIDE SEQUENCE [LARGE SCALE GENOMIC DNA]</scope>
    <source>
        <strain evidence="6">PruArmRojPasFocal</strain>
    </source>
</reference>
<gene>
    <name evidence="6" type="ORF">CURHAP_LOCUS15804</name>
</gene>
<protein>
    <recommendedName>
        <fullName evidence="8">Proliferating cell nuclear antigen PCNA C-terminal domain-containing protein</fullName>
    </recommendedName>
</protein>
<dbReference type="SUPFAM" id="SSF55979">
    <property type="entry name" value="DNA clamp"/>
    <property type="match status" value="2"/>
</dbReference>
<feature type="domain" description="Proliferating cell nuclear antigen PCNA C-terminal" evidence="5">
    <location>
        <begin position="376"/>
        <end position="489"/>
    </location>
</feature>
<sequence>MGFDWGEIYATPDEVTLTPFDPTSLTPTVTLALWMKSSMFETCINHQNVWLAFDVHSLYHNNLCQVRDDDDFVGLYVDDENDSFGGFELSNCRTRRFIEGEIPLISVHLRELAVPTPQFQHEYHVIVGIHSNEFRRLITYLGHIGVLVIMLPSSSSFTVAARVTDTKVKFSVGDVEVVYSKELGQCIIGGDVGEEDPVFLLFNLEHTRAIKTAAELSQMVCLKPEGDVMRESVSELLTQIRSPPRPRRGSSEAGGDALGRNGPVCRHSHLTEDLTLVSVSNYPMFPQVFIALRMRSLMFAQFRCNETRWICINLRHLFSALALARSEDSIEIHCDEGEDVVGFLFNNPRTRRVRYSEMALIEVYPAADQMQAGFANFKYQVIVGIPSVEFQRHMIRLRCFGETVYARITDTEVRLSVANEEILLTNENCIIGGDVSEENPVTAVFSLHCQNAIMKASHLTSRVWLLHSNSSLPFCMLNFPVGALGNLMFHFPSPEDGDET</sequence>
<dbReference type="PANTHER" id="PTHR11352">
    <property type="entry name" value="PROLIFERATING CELL NUCLEAR ANTIGEN"/>
    <property type="match status" value="1"/>
</dbReference>
<dbReference type="Pfam" id="PF02747">
    <property type="entry name" value="PCNA_C"/>
    <property type="match status" value="1"/>
</dbReference>
<proteinExistence type="inferred from homology"/>
<evidence type="ECO:0000256" key="2">
    <source>
        <dbReference type="ARBA" id="ARBA00023125"/>
    </source>
</evidence>
<dbReference type="AlphaFoldDB" id="A0A6J5U493"/>
<dbReference type="GO" id="GO:0019985">
    <property type="term" value="P:translesion synthesis"/>
    <property type="evidence" value="ECO:0007669"/>
    <property type="project" value="TreeGrafter"/>
</dbReference>
<keyword evidence="2" id="KW-0238">DNA-binding</keyword>
<feature type="region of interest" description="Disordered" evidence="3">
    <location>
        <begin position="240"/>
        <end position="263"/>
    </location>
</feature>